<evidence type="ECO:0000313" key="3">
    <source>
        <dbReference type="EMBL" id="MBB6053043.1"/>
    </source>
</evidence>
<organism evidence="3 4">
    <name type="scientific">Armatimonas rosea</name>
    <dbReference type="NCBI Taxonomy" id="685828"/>
    <lineage>
        <taxon>Bacteria</taxon>
        <taxon>Bacillati</taxon>
        <taxon>Armatimonadota</taxon>
        <taxon>Armatimonadia</taxon>
        <taxon>Armatimonadales</taxon>
        <taxon>Armatimonadaceae</taxon>
        <taxon>Armatimonas</taxon>
    </lineage>
</organism>
<dbReference type="Proteomes" id="UP000520814">
    <property type="component" value="Unassembled WGS sequence"/>
</dbReference>
<dbReference type="InterPro" id="IPR045584">
    <property type="entry name" value="Pilin-like"/>
</dbReference>
<evidence type="ECO:0000313" key="4">
    <source>
        <dbReference type="Proteomes" id="UP000520814"/>
    </source>
</evidence>
<evidence type="ECO:0000256" key="1">
    <source>
        <dbReference type="SAM" id="MobiDB-lite"/>
    </source>
</evidence>
<accession>A0A7W9W8S4</accession>
<dbReference type="SUPFAM" id="SSF54523">
    <property type="entry name" value="Pili subunits"/>
    <property type="match status" value="1"/>
</dbReference>
<dbReference type="Gene3D" id="2.10.70.20">
    <property type="entry name" value="gspk-gspi-gspj complex like domains"/>
    <property type="match status" value="1"/>
</dbReference>
<keyword evidence="2" id="KW-0472">Membrane</keyword>
<dbReference type="EMBL" id="JACHGW010000005">
    <property type="protein sequence ID" value="MBB6053043.1"/>
    <property type="molecule type" value="Genomic_DNA"/>
</dbReference>
<protein>
    <submittedName>
        <fullName evidence="3">Type II secretory pathway pseudopilin PulG</fullName>
    </submittedName>
</protein>
<evidence type="ECO:0000256" key="2">
    <source>
        <dbReference type="SAM" id="Phobius"/>
    </source>
</evidence>
<keyword evidence="2" id="KW-0812">Transmembrane</keyword>
<gene>
    <name evidence="3" type="ORF">HNQ39_004875</name>
</gene>
<keyword evidence="4" id="KW-1185">Reference proteome</keyword>
<dbReference type="AlphaFoldDB" id="A0A7W9W8S4"/>
<reference evidence="3 4" key="1">
    <citation type="submission" date="2020-08" db="EMBL/GenBank/DDBJ databases">
        <title>Genomic Encyclopedia of Type Strains, Phase IV (KMG-IV): sequencing the most valuable type-strain genomes for metagenomic binning, comparative biology and taxonomic classification.</title>
        <authorList>
            <person name="Goeker M."/>
        </authorList>
    </citation>
    <scope>NUCLEOTIDE SEQUENCE [LARGE SCALE GENOMIC DNA]</scope>
    <source>
        <strain evidence="3 4">DSM 23562</strain>
    </source>
</reference>
<keyword evidence="2" id="KW-1133">Transmembrane helix</keyword>
<name>A0A7W9W8S4_ARMRO</name>
<sequence>MSQKRRKVRAGVSLLELMVVLVMMGFLTYALIYAFVGGIDLERRQAQRQNEENPAARVERRVSRLLTEALLSEDTTDLKTYFVAATENDGALGADRLTFTTTAPGLSLATQESTDDFETQHEQHGPQGGVTEVSLGLTPTGEAGSHTGLFERLQTPADGDATQGGTEGVLETSVSQLGFQFFDGTQWTSEWDTLTSGTRRLPAAVRVSYTLTSDSNNQVHTFDVRLPASDVDANNPITGTTAGGAS</sequence>
<proteinExistence type="predicted"/>
<feature type="transmembrane region" description="Helical" evidence="2">
    <location>
        <begin position="12"/>
        <end position="36"/>
    </location>
</feature>
<feature type="region of interest" description="Disordered" evidence="1">
    <location>
        <begin position="109"/>
        <end position="133"/>
    </location>
</feature>
<dbReference type="RefSeq" id="WP_184202951.1">
    <property type="nucleotide sequence ID" value="NZ_JACHGW010000005.1"/>
</dbReference>
<comment type="caution">
    <text evidence="3">The sequence shown here is derived from an EMBL/GenBank/DDBJ whole genome shotgun (WGS) entry which is preliminary data.</text>
</comment>